<name>U5DF44_9CHRO</name>
<gene>
    <name evidence="8" type="ORF">KR51_00001760</name>
</gene>
<dbReference type="GO" id="GO:0005886">
    <property type="term" value="C:plasma membrane"/>
    <property type="evidence" value="ECO:0007669"/>
    <property type="project" value="UniProtKB-SubCell"/>
</dbReference>
<dbReference type="Proteomes" id="UP000016960">
    <property type="component" value="Unassembled WGS sequence"/>
</dbReference>
<dbReference type="InterPro" id="IPR032816">
    <property type="entry name" value="VTT_dom"/>
</dbReference>
<comment type="similarity">
    <text evidence="6">Belongs to the TVP38/TMEM64 family.</text>
</comment>
<protein>
    <recommendedName>
        <fullName evidence="6">TVP38/TMEM64 family membrane protein</fullName>
    </recommendedName>
</protein>
<feature type="domain" description="VTT" evidence="7">
    <location>
        <begin position="83"/>
        <end position="200"/>
    </location>
</feature>
<comment type="subcellular location">
    <subcellularLocation>
        <location evidence="1 6">Cell membrane</location>
        <topology evidence="1 6">Multi-pass membrane protein</topology>
    </subcellularLocation>
</comment>
<keyword evidence="2 6" id="KW-1003">Cell membrane</keyword>
<feature type="transmembrane region" description="Helical" evidence="6">
    <location>
        <begin position="64"/>
        <end position="91"/>
    </location>
</feature>
<dbReference type="InParanoid" id="U5DF44"/>
<evidence type="ECO:0000259" key="7">
    <source>
        <dbReference type="Pfam" id="PF09335"/>
    </source>
</evidence>
<feature type="transmembrane region" description="Helical" evidence="6">
    <location>
        <begin position="178"/>
        <end position="199"/>
    </location>
</feature>
<dbReference type="InterPro" id="IPR015414">
    <property type="entry name" value="TMEM64"/>
</dbReference>
<keyword evidence="3 6" id="KW-0812">Transmembrane</keyword>
<dbReference type="EMBL" id="ASSJ01000003">
    <property type="protein sequence ID" value="ERN43108.1"/>
    <property type="molecule type" value="Genomic_DNA"/>
</dbReference>
<evidence type="ECO:0000256" key="3">
    <source>
        <dbReference type="ARBA" id="ARBA00022692"/>
    </source>
</evidence>
<keyword evidence="9" id="KW-1185">Reference proteome</keyword>
<evidence type="ECO:0000256" key="2">
    <source>
        <dbReference type="ARBA" id="ARBA00022475"/>
    </source>
</evidence>
<sequence length="237" mass="25913">MSADRFEPQRGHRRRSRRTWQRYLRNPPVLLGLALLAGFATICCGPLAFLLAPDFWQTYLQEPSGIAIASFVLAQAFLTVLNVPGTLLAIAGGVAFGLAWGTLWTSLGAMLGALAAFGLARYLLQDWALRQFGDRPLVQKFRHVTQRYPWRCVLLARLSPLSPFTLTNYLLGLTPISWGAYSLGTCAGILPGVMLYTWLGVTGRNALQGKGALPLAIAVGLLLMLALLPTAFQRRSN</sequence>
<dbReference type="OrthoDB" id="9812980at2"/>
<dbReference type="AlphaFoldDB" id="U5DF44"/>
<evidence type="ECO:0000313" key="8">
    <source>
        <dbReference type="EMBL" id="ERN43108.1"/>
    </source>
</evidence>
<evidence type="ECO:0000313" key="9">
    <source>
        <dbReference type="Proteomes" id="UP000016960"/>
    </source>
</evidence>
<dbReference type="Pfam" id="PF09335">
    <property type="entry name" value="VTT_dom"/>
    <property type="match status" value="1"/>
</dbReference>
<feature type="transmembrane region" description="Helical" evidence="6">
    <location>
        <begin position="211"/>
        <end position="232"/>
    </location>
</feature>
<reference evidence="8 9" key="1">
    <citation type="submission" date="2013-05" db="EMBL/GenBank/DDBJ databases">
        <title>Draft genome sequence of Rubidibacter lacunae KORDI 51-2.</title>
        <authorList>
            <person name="Choi D.H."/>
            <person name="Noh J.H."/>
            <person name="Kwon K.-K."/>
            <person name="Lee J.-H."/>
            <person name="Ryu J.-Y."/>
        </authorList>
    </citation>
    <scope>NUCLEOTIDE SEQUENCE [LARGE SCALE GENOMIC DNA]</scope>
    <source>
        <strain evidence="8 9">KORDI 51-2</strain>
    </source>
</reference>
<dbReference type="RefSeq" id="WP_022603861.1">
    <property type="nucleotide sequence ID" value="NZ_ASSJ01000003.1"/>
</dbReference>
<evidence type="ECO:0000256" key="4">
    <source>
        <dbReference type="ARBA" id="ARBA00022989"/>
    </source>
</evidence>
<dbReference type="PANTHER" id="PTHR12677:SF59">
    <property type="entry name" value="GOLGI APPARATUS MEMBRANE PROTEIN TVP38-RELATED"/>
    <property type="match status" value="1"/>
</dbReference>
<dbReference type="STRING" id="582515.KR51_00001760"/>
<proteinExistence type="inferred from homology"/>
<dbReference type="eggNOG" id="COG0398">
    <property type="taxonomic scope" value="Bacteria"/>
</dbReference>
<keyword evidence="5 6" id="KW-0472">Membrane</keyword>
<evidence type="ECO:0000256" key="1">
    <source>
        <dbReference type="ARBA" id="ARBA00004651"/>
    </source>
</evidence>
<dbReference type="PANTHER" id="PTHR12677">
    <property type="entry name" value="GOLGI APPARATUS MEMBRANE PROTEIN TVP38-RELATED"/>
    <property type="match status" value="1"/>
</dbReference>
<keyword evidence="4 6" id="KW-1133">Transmembrane helix</keyword>
<feature type="transmembrane region" description="Helical" evidence="6">
    <location>
        <begin position="103"/>
        <end position="124"/>
    </location>
</feature>
<comment type="caution">
    <text evidence="8">The sequence shown here is derived from an EMBL/GenBank/DDBJ whole genome shotgun (WGS) entry which is preliminary data.</text>
</comment>
<organism evidence="8 9">
    <name type="scientific">Rubidibacter lacunae KORDI 51-2</name>
    <dbReference type="NCBI Taxonomy" id="582515"/>
    <lineage>
        <taxon>Bacteria</taxon>
        <taxon>Bacillati</taxon>
        <taxon>Cyanobacteriota</taxon>
        <taxon>Cyanophyceae</taxon>
        <taxon>Oscillatoriophycideae</taxon>
        <taxon>Chroococcales</taxon>
        <taxon>Aphanothecaceae</taxon>
        <taxon>Rubidibacter</taxon>
    </lineage>
</organism>
<evidence type="ECO:0000256" key="5">
    <source>
        <dbReference type="ARBA" id="ARBA00023136"/>
    </source>
</evidence>
<accession>U5DF44</accession>
<evidence type="ECO:0000256" key="6">
    <source>
        <dbReference type="RuleBase" id="RU366058"/>
    </source>
</evidence>
<feature type="transmembrane region" description="Helical" evidence="6">
    <location>
        <begin position="29"/>
        <end position="52"/>
    </location>
</feature>